<name>A0AAW9QVE1_9GAMM</name>
<comment type="caution">
    <text evidence="2">The sequence shown here is derived from an EMBL/GenBank/DDBJ whole genome shotgun (WGS) entry which is preliminary data.</text>
</comment>
<evidence type="ECO:0000256" key="1">
    <source>
        <dbReference type="SAM" id="SignalP"/>
    </source>
</evidence>
<dbReference type="AlphaFoldDB" id="A0AAW9QVE1"/>
<proteinExistence type="predicted"/>
<organism evidence="2 3">
    <name type="scientific">Denitratimonas tolerans</name>
    <dbReference type="NCBI Taxonomy" id="1338420"/>
    <lineage>
        <taxon>Bacteria</taxon>
        <taxon>Pseudomonadati</taxon>
        <taxon>Pseudomonadota</taxon>
        <taxon>Gammaproteobacteria</taxon>
        <taxon>Lysobacterales</taxon>
        <taxon>Lysobacteraceae</taxon>
        <taxon>Denitratimonas</taxon>
    </lineage>
</organism>
<keyword evidence="1" id="KW-0732">Signal</keyword>
<evidence type="ECO:0000313" key="2">
    <source>
        <dbReference type="EMBL" id="MEJ1248665.1"/>
    </source>
</evidence>
<dbReference type="RefSeq" id="WP_337334383.1">
    <property type="nucleotide sequence ID" value="NZ_JBBDHC010000003.1"/>
</dbReference>
<accession>A0AAW9QVE1</accession>
<protein>
    <recommendedName>
        <fullName evidence="4">Secreted protein</fullName>
    </recommendedName>
</protein>
<keyword evidence="3" id="KW-1185">Reference proteome</keyword>
<sequence>MLKTSTSLALSIALLLGASSAFAASSDGILDGTSPSMPQYANDLESDLEPASSLAPELSYHYLFIAGSALTPRDSTTTVSYPGAGCTTVSSALTTDLQLPHGSTLLGVRTYYYDNAATGSVHSWVTRYNGLGDISDLLSVSMPHATGYADRYDGLGTAEVVDNVNYSYVLIANTGTGTRICGFRVFYSMP</sequence>
<dbReference type="EMBL" id="JBBDHC010000003">
    <property type="protein sequence ID" value="MEJ1248665.1"/>
    <property type="molecule type" value="Genomic_DNA"/>
</dbReference>
<gene>
    <name evidence="2" type="ORF">WB794_03110</name>
</gene>
<reference evidence="2 3" key="1">
    <citation type="journal article" date="2016" name="Antonie Van Leeuwenhoek">
        <title>Denitratimonas tolerans gen. nov., sp. nov., a denitrifying bacterium isolated from a bioreactor for tannery wastewater treatment.</title>
        <authorList>
            <person name="Han S.I."/>
            <person name="Kim J.O."/>
            <person name="Lee Y.R."/>
            <person name="Ekpeghere K.I."/>
            <person name="Koh S.C."/>
            <person name="Whang K.S."/>
        </authorList>
    </citation>
    <scope>NUCLEOTIDE SEQUENCE [LARGE SCALE GENOMIC DNA]</scope>
    <source>
        <strain evidence="2 3">KACC 17565</strain>
    </source>
</reference>
<evidence type="ECO:0000313" key="3">
    <source>
        <dbReference type="Proteomes" id="UP001364472"/>
    </source>
</evidence>
<feature type="signal peptide" evidence="1">
    <location>
        <begin position="1"/>
        <end position="23"/>
    </location>
</feature>
<evidence type="ECO:0008006" key="4">
    <source>
        <dbReference type="Google" id="ProtNLM"/>
    </source>
</evidence>
<feature type="chain" id="PRO_5043723769" description="Secreted protein" evidence="1">
    <location>
        <begin position="24"/>
        <end position="190"/>
    </location>
</feature>
<dbReference type="Proteomes" id="UP001364472">
    <property type="component" value="Unassembled WGS sequence"/>
</dbReference>